<comment type="similarity">
    <text evidence="3">Belongs to the major facilitator superfamily. TCR/Tet family.</text>
</comment>
<protein>
    <submittedName>
        <fullName evidence="10">TCR/Tet family MFS transporter</fullName>
    </submittedName>
</protein>
<evidence type="ECO:0000256" key="8">
    <source>
        <dbReference type="SAM" id="Phobius"/>
    </source>
</evidence>
<dbReference type="EMBL" id="JAFBRM010000003">
    <property type="protein sequence ID" value="MBM1714462.1"/>
    <property type="molecule type" value="Genomic_DNA"/>
</dbReference>
<evidence type="ECO:0000259" key="9">
    <source>
        <dbReference type="PROSITE" id="PS50850"/>
    </source>
</evidence>
<comment type="caution">
    <text evidence="10">The sequence shown here is derived from an EMBL/GenBank/DDBJ whole genome shotgun (WGS) entry which is preliminary data.</text>
</comment>
<organism evidence="10 11">
    <name type="scientific">Sulfitobacter geojensis</name>
    <dbReference type="NCBI Taxonomy" id="1342299"/>
    <lineage>
        <taxon>Bacteria</taxon>
        <taxon>Pseudomonadati</taxon>
        <taxon>Pseudomonadota</taxon>
        <taxon>Alphaproteobacteria</taxon>
        <taxon>Rhodobacterales</taxon>
        <taxon>Roseobacteraceae</taxon>
        <taxon>Sulfitobacter</taxon>
    </lineage>
</organism>
<dbReference type="SUPFAM" id="SSF103473">
    <property type="entry name" value="MFS general substrate transporter"/>
    <property type="match status" value="1"/>
</dbReference>
<dbReference type="PANTHER" id="PTHR23504">
    <property type="entry name" value="MAJOR FACILITATOR SUPERFAMILY DOMAIN-CONTAINING PROTEIN 10"/>
    <property type="match status" value="1"/>
</dbReference>
<dbReference type="PROSITE" id="PS50850">
    <property type="entry name" value="MFS"/>
    <property type="match status" value="1"/>
</dbReference>
<evidence type="ECO:0000256" key="1">
    <source>
        <dbReference type="ARBA" id="ARBA00003279"/>
    </source>
</evidence>
<evidence type="ECO:0000256" key="6">
    <source>
        <dbReference type="ARBA" id="ARBA00022989"/>
    </source>
</evidence>
<keyword evidence="6 8" id="KW-1133">Transmembrane helix</keyword>
<feature type="transmembrane region" description="Helical" evidence="8">
    <location>
        <begin position="370"/>
        <end position="393"/>
    </location>
</feature>
<evidence type="ECO:0000256" key="4">
    <source>
        <dbReference type="ARBA" id="ARBA00022448"/>
    </source>
</evidence>
<name>A0AAE3B6M8_9RHOB</name>
<dbReference type="Proteomes" id="UP000732193">
    <property type="component" value="Unassembled WGS sequence"/>
</dbReference>
<dbReference type="AlphaFoldDB" id="A0AAE3B6M8"/>
<keyword evidence="7 8" id="KW-0472">Membrane</keyword>
<dbReference type="GO" id="GO:0016020">
    <property type="term" value="C:membrane"/>
    <property type="evidence" value="ECO:0007669"/>
    <property type="project" value="UniProtKB-SubCell"/>
</dbReference>
<comment type="function">
    <text evidence="1">Resistance to tetracycline by an active tetracycline efflux. This is an energy-dependent process that decreases the accumulation of the antibiotic in whole cells. This protein functions as a metal-tetracycline/H(+) antiporter.</text>
</comment>
<feature type="transmembrane region" description="Helical" evidence="8">
    <location>
        <begin position="216"/>
        <end position="237"/>
    </location>
</feature>
<dbReference type="InterPro" id="IPR011701">
    <property type="entry name" value="MFS"/>
</dbReference>
<dbReference type="RefSeq" id="WP_203242573.1">
    <property type="nucleotide sequence ID" value="NZ_CANKZB010000001.1"/>
</dbReference>
<comment type="subcellular location">
    <subcellularLocation>
        <location evidence="2">Membrane</location>
        <topology evidence="2">Multi-pass membrane protein</topology>
    </subcellularLocation>
</comment>
<feature type="transmembrane region" description="Helical" evidence="8">
    <location>
        <begin position="133"/>
        <end position="155"/>
    </location>
</feature>
<gene>
    <name evidence="10" type="ORF">JQV55_12905</name>
</gene>
<dbReference type="Pfam" id="PF07690">
    <property type="entry name" value="MFS_1"/>
    <property type="match status" value="1"/>
</dbReference>
<dbReference type="GO" id="GO:0022857">
    <property type="term" value="F:transmembrane transporter activity"/>
    <property type="evidence" value="ECO:0007669"/>
    <property type="project" value="InterPro"/>
</dbReference>
<dbReference type="PRINTS" id="PR01035">
    <property type="entry name" value="TCRTETA"/>
</dbReference>
<dbReference type="Gene3D" id="1.20.1250.20">
    <property type="entry name" value="MFS general substrate transporter like domains"/>
    <property type="match status" value="1"/>
</dbReference>
<feature type="transmembrane region" description="Helical" evidence="8">
    <location>
        <begin position="279"/>
        <end position="298"/>
    </location>
</feature>
<keyword evidence="4" id="KW-0813">Transport</keyword>
<sequence length="405" mass="42778">MRPAVAFVMITVMIDSMGIGLMIPVMPDLIREVNGGDLSQAAVWGGLLATTFAVMQFLFGPVLGGLSDRFGRRPVLLTSLAVMAADYVVMALAGSIWLLLLGRVIGGITAATHATASAFMADISAPAERSKNFGLIGAGFGVGFLLGPTMGGFLAEYGTRAPFWAAAVLAASNFILGWFVLKETLRPEHARPFEWRRANPFGALKQLGNLPGVRPLLFVYFFYSVAFAVYPAVWSFFGQERFGWQPSVIGLSLALFGVAMAVVQGGIIRWALNRLGERGTVIAGHLFAIGTYIGIALIPSGLITLALTPIAAIAGVIPPALTGIMSRKVADNAQGELQGVLTSANALAMILSPLAMTATFAQFTRDGTPFYLPGAPFLLAAALMVLALGVFLFRVHRSDVTSPAP</sequence>
<feature type="transmembrane region" description="Helical" evidence="8">
    <location>
        <begin position="41"/>
        <end position="63"/>
    </location>
</feature>
<feature type="transmembrane region" description="Helical" evidence="8">
    <location>
        <begin position="75"/>
        <end position="98"/>
    </location>
</feature>
<proteinExistence type="inferred from homology"/>
<evidence type="ECO:0000256" key="2">
    <source>
        <dbReference type="ARBA" id="ARBA00004141"/>
    </source>
</evidence>
<feature type="transmembrane region" description="Helical" evidence="8">
    <location>
        <begin position="161"/>
        <end position="181"/>
    </location>
</feature>
<keyword evidence="11" id="KW-1185">Reference proteome</keyword>
<feature type="transmembrane region" description="Helical" evidence="8">
    <location>
        <begin position="7"/>
        <end position="26"/>
    </location>
</feature>
<dbReference type="PROSITE" id="PS00216">
    <property type="entry name" value="SUGAR_TRANSPORT_1"/>
    <property type="match status" value="1"/>
</dbReference>
<keyword evidence="5 8" id="KW-0812">Transmembrane</keyword>
<feature type="transmembrane region" description="Helical" evidence="8">
    <location>
        <begin position="304"/>
        <end position="325"/>
    </location>
</feature>
<evidence type="ECO:0000313" key="10">
    <source>
        <dbReference type="EMBL" id="MBM1714462.1"/>
    </source>
</evidence>
<feature type="transmembrane region" description="Helical" evidence="8">
    <location>
        <begin position="249"/>
        <end position="272"/>
    </location>
</feature>
<dbReference type="PANTHER" id="PTHR23504:SF15">
    <property type="entry name" value="MAJOR FACILITATOR SUPERFAMILY (MFS) PROFILE DOMAIN-CONTAINING PROTEIN"/>
    <property type="match status" value="1"/>
</dbReference>
<dbReference type="InterPro" id="IPR005829">
    <property type="entry name" value="Sugar_transporter_CS"/>
</dbReference>
<feature type="transmembrane region" description="Helical" evidence="8">
    <location>
        <begin position="346"/>
        <end position="364"/>
    </location>
</feature>
<evidence type="ECO:0000256" key="5">
    <source>
        <dbReference type="ARBA" id="ARBA00022692"/>
    </source>
</evidence>
<feature type="transmembrane region" description="Helical" evidence="8">
    <location>
        <begin position="104"/>
        <end position="121"/>
    </location>
</feature>
<evidence type="ECO:0000256" key="7">
    <source>
        <dbReference type="ARBA" id="ARBA00023136"/>
    </source>
</evidence>
<evidence type="ECO:0000256" key="3">
    <source>
        <dbReference type="ARBA" id="ARBA00007520"/>
    </source>
</evidence>
<dbReference type="InterPro" id="IPR020846">
    <property type="entry name" value="MFS_dom"/>
</dbReference>
<evidence type="ECO:0000313" key="11">
    <source>
        <dbReference type="Proteomes" id="UP000732193"/>
    </source>
</evidence>
<reference evidence="10 11" key="1">
    <citation type="submission" date="2021-01" db="EMBL/GenBank/DDBJ databases">
        <title>Diatom-associated Roseobacters Show Island Model of Population Structure.</title>
        <authorList>
            <person name="Qu L."/>
            <person name="Feng X."/>
            <person name="Chen Y."/>
            <person name="Li L."/>
            <person name="Wang X."/>
            <person name="Hu Z."/>
            <person name="Wang H."/>
            <person name="Luo H."/>
        </authorList>
    </citation>
    <scope>NUCLEOTIDE SEQUENCE [LARGE SCALE GENOMIC DNA]</scope>
    <source>
        <strain evidence="10 11">TR60-84</strain>
    </source>
</reference>
<dbReference type="InterPro" id="IPR001958">
    <property type="entry name" value="Tet-R_TetA/multi-R_MdtG-like"/>
</dbReference>
<feature type="domain" description="Major facilitator superfamily (MFS) profile" evidence="9">
    <location>
        <begin position="4"/>
        <end position="399"/>
    </location>
</feature>
<dbReference type="CDD" id="cd17388">
    <property type="entry name" value="MFS_TetA"/>
    <property type="match status" value="1"/>
</dbReference>
<accession>A0AAE3B6M8</accession>
<dbReference type="InterPro" id="IPR036259">
    <property type="entry name" value="MFS_trans_sf"/>
</dbReference>